<comment type="similarity">
    <text evidence="2">Belongs to the HAD-like hydrolase superfamily. CbbY/CbbZ/Gph/YieH family.</text>
</comment>
<sequence>MFKGVLFDLDGVITDTAEYHYKAWKKLANDLDISIDRTFNESLKGVSREDSLRLILEHGGISDQISDQKFAELAKEKNDNYVLMIQDISEKDVFPGILQLLKDLKAHNIKIALASASKNGPMLLEKMNLNQYFDAIADPSEVAAGKPAPDIFIAAADAIHVPIAECIGIEDSQAGITSIKASGASPVGVGKASDLGDDIALVSDTSHITFSYLEKVWAGK</sequence>
<dbReference type="OrthoDB" id="9797743at2"/>
<reference evidence="16 17" key="1">
    <citation type="submission" date="2017-05" db="EMBL/GenBank/DDBJ databases">
        <title>Vagococcus spp. assemblies.</title>
        <authorList>
            <person name="Gulvik C.A."/>
        </authorList>
    </citation>
    <scope>NUCLEOTIDE SEQUENCE [LARGE SCALE GENOMIC DNA]</scope>
    <source>
        <strain evidence="16 17">SS1995</strain>
    </source>
</reference>
<dbReference type="FunFam" id="1.10.150.240:FF:000010">
    <property type="entry name" value="Beta-phosphoglucomutase"/>
    <property type="match status" value="1"/>
</dbReference>
<feature type="binding site" evidence="13">
    <location>
        <begin position="8"/>
        <end position="10"/>
    </location>
    <ligand>
        <name>substrate</name>
    </ligand>
</feature>
<evidence type="ECO:0000256" key="7">
    <source>
        <dbReference type="ARBA" id="ARBA00023235"/>
    </source>
</evidence>
<keyword evidence="7" id="KW-0413">Isomerase</keyword>
<comment type="cofactor">
    <cofactor evidence="14">
        <name>Mg(2+)</name>
        <dbReference type="ChEBI" id="CHEBI:18420"/>
    </cofactor>
    <text evidence="14">Binds 2 magnesium ions per subunit.</text>
</comment>
<dbReference type="InterPro" id="IPR010976">
    <property type="entry name" value="B-phosphoglucomutase_hydrolase"/>
</dbReference>
<protein>
    <recommendedName>
        <fullName evidence="11">Beta-phosphoglucomutase</fullName>
        <ecNumber evidence="10">5.4.2.6</ecNumber>
    </recommendedName>
</protein>
<comment type="caution">
    <text evidence="16">The sequence shown here is derived from an EMBL/GenBank/DDBJ whole genome shotgun (WGS) entry which is preliminary data.</text>
</comment>
<dbReference type="NCBIfam" id="TIGR02009">
    <property type="entry name" value="PGMB-YQAB-SF"/>
    <property type="match status" value="1"/>
</dbReference>
<feature type="binding site" evidence="13">
    <location>
        <begin position="43"/>
        <end position="48"/>
    </location>
    <ligand>
        <name>substrate</name>
    </ligand>
</feature>
<feature type="active site" description="Proton donor/acceptor" evidence="12">
    <location>
        <position position="10"/>
    </location>
</feature>
<evidence type="ECO:0000313" key="17">
    <source>
        <dbReference type="Proteomes" id="UP000287857"/>
    </source>
</evidence>
<comment type="catalytic activity">
    <reaction evidence="9">
        <text>beta-D-glucose 1-phosphate = beta-D-glucose 6-phosphate</text>
        <dbReference type="Rhea" id="RHEA:20113"/>
        <dbReference type="ChEBI" id="CHEBI:57684"/>
        <dbReference type="ChEBI" id="CHEBI:58247"/>
        <dbReference type="EC" id="5.4.2.6"/>
    </reaction>
</comment>
<evidence type="ECO:0000256" key="1">
    <source>
        <dbReference type="ARBA" id="ARBA00004496"/>
    </source>
</evidence>
<feature type="binding site" evidence="14">
    <location>
        <position position="171"/>
    </location>
    <ligand>
        <name>Mg(2+)</name>
        <dbReference type="ChEBI" id="CHEBI:18420"/>
    </ligand>
</feature>
<dbReference type="PANTHER" id="PTHR46193">
    <property type="entry name" value="6-PHOSPHOGLUCONATE PHOSPHATASE"/>
    <property type="match status" value="1"/>
</dbReference>
<evidence type="ECO:0000256" key="4">
    <source>
        <dbReference type="ARBA" id="ARBA00022553"/>
    </source>
</evidence>
<dbReference type="PANTHER" id="PTHR46193:SF18">
    <property type="entry name" value="HEXITOL PHOSPHATASE B"/>
    <property type="match status" value="1"/>
</dbReference>
<dbReference type="SFLD" id="SFLDG01135">
    <property type="entry name" value="C1.5.6:_HAD__Beta-PGM__Phospha"/>
    <property type="match status" value="1"/>
</dbReference>
<feature type="site" description="Important for catalytic activity and assists the phosphoryl transfer reaction to Asp8 by balancing charge and orienting the reacting groups" evidence="15">
    <location>
        <position position="115"/>
    </location>
</feature>
<dbReference type="SFLD" id="SFLDF00046">
    <property type="entry name" value="beta-phosphoglucomutase"/>
    <property type="match status" value="1"/>
</dbReference>
<evidence type="ECO:0000313" key="16">
    <source>
        <dbReference type="EMBL" id="RST99080.1"/>
    </source>
</evidence>
<dbReference type="GO" id="GO:0005737">
    <property type="term" value="C:cytoplasm"/>
    <property type="evidence" value="ECO:0007669"/>
    <property type="project" value="UniProtKB-SubCell"/>
</dbReference>
<feature type="binding site" evidence="13">
    <location>
        <position position="146"/>
    </location>
    <ligand>
        <name>substrate</name>
    </ligand>
</feature>
<name>A0A429ZYM9_9ENTE</name>
<evidence type="ECO:0000256" key="13">
    <source>
        <dbReference type="PIRSR" id="PIRSR610972-2"/>
    </source>
</evidence>
<dbReference type="SFLD" id="SFLDG01129">
    <property type="entry name" value="C1.5:_HAD__Beta-PGM__Phosphata"/>
    <property type="match status" value="1"/>
</dbReference>
<dbReference type="NCBIfam" id="TIGR01990">
    <property type="entry name" value="bPGM"/>
    <property type="match status" value="1"/>
</dbReference>
<dbReference type="GO" id="GO:0008801">
    <property type="term" value="F:beta-phosphoglucomutase activity"/>
    <property type="evidence" value="ECO:0007669"/>
    <property type="project" value="UniProtKB-EC"/>
</dbReference>
<evidence type="ECO:0000256" key="8">
    <source>
        <dbReference type="ARBA" id="ARBA00023277"/>
    </source>
</evidence>
<accession>A0A429ZYM9</accession>
<proteinExistence type="inferred from homology"/>
<dbReference type="InterPro" id="IPR006439">
    <property type="entry name" value="HAD-SF_hydro_IA"/>
</dbReference>
<dbReference type="CDD" id="cd02598">
    <property type="entry name" value="HAD_BPGM"/>
    <property type="match status" value="1"/>
</dbReference>
<feature type="active site" description="Nucleophile" evidence="12">
    <location>
        <position position="8"/>
    </location>
</feature>
<evidence type="ECO:0000256" key="12">
    <source>
        <dbReference type="PIRSR" id="PIRSR610972-1"/>
    </source>
</evidence>
<feature type="binding site" evidence="14">
    <location>
        <position position="8"/>
    </location>
    <ligand>
        <name>Mg(2+)</name>
        <dbReference type="ChEBI" id="CHEBI:18420"/>
    </ligand>
</feature>
<feature type="binding site" evidence="13">
    <location>
        <begin position="115"/>
        <end position="119"/>
    </location>
    <ligand>
        <name>substrate</name>
    </ligand>
</feature>
<keyword evidence="8" id="KW-0119">Carbohydrate metabolism</keyword>
<dbReference type="GO" id="GO:0000287">
    <property type="term" value="F:magnesium ion binding"/>
    <property type="evidence" value="ECO:0007669"/>
    <property type="project" value="InterPro"/>
</dbReference>
<gene>
    <name evidence="16" type="ORF">CBF37_05290</name>
</gene>
<dbReference type="SUPFAM" id="SSF56784">
    <property type="entry name" value="HAD-like"/>
    <property type="match status" value="1"/>
</dbReference>
<keyword evidence="5 14" id="KW-0479">Metal-binding</keyword>
<keyword evidence="3" id="KW-0963">Cytoplasm</keyword>
<dbReference type="RefSeq" id="WP_125983710.1">
    <property type="nucleotide sequence ID" value="NZ_NGJS01000006.1"/>
</dbReference>
<dbReference type="AlphaFoldDB" id="A0A429ZYM9"/>
<organism evidence="16 17">
    <name type="scientific">Vagococcus vulneris</name>
    <dbReference type="NCBI Taxonomy" id="1977869"/>
    <lineage>
        <taxon>Bacteria</taxon>
        <taxon>Bacillati</taxon>
        <taxon>Bacillota</taxon>
        <taxon>Bacilli</taxon>
        <taxon>Lactobacillales</taxon>
        <taxon>Enterococcaceae</taxon>
        <taxon>Vagococcus</taxon>
    </lineage>
</organism>
<feature type="binding site" evidence="13">
    <location>
        <position position="51"/>
    </location>
    <ligand>
        <name>substrate</name>
    </ligand>
</feature>
<feature type="binding site" evidence="13">
    <location>
        <position position="77"/>
    </location>
    <ligand>
        <name>substrate</name>
    </ligand>
</feature>
<dbReference type="Proteomes" id="UP000287857">
    <property type="component" value="Unassembled WGS sequence"/>
</dbReference>
<evidence type="ECO:0000256" key="9">
    <source>
        <dbReference type="ARBA" id="ARBA00044926"/>
    </source>
</evidence>
<feature type="binding site" evidence="14">
    <location>
        <position position="170"/>
    </location>
    <ligand>
        <name>Mg(2+)</name>
        <dbReference type="ChEBI" id="CHEBI:18420"/>
    </ligand>
</feature>
<evidence type="ECO:0000256" key="5">
    <source>
        <dbReference type="ARBA" id="ARBA00022723"/>
    </source>
</evidence>
<dbReference type="EC" id="5.4.2.6" evidence="10"/>
<dbReference type="InterPro" id="IPR010972">
    <property type="entry name" value="Beta-PGM"/>
</dbReference>
<dbReference type="InterPro" id="IPR051600">
    <property type="entry name" value="Beta-PGM-like"/>
</dbReference>
<dbReference type="GO" id="GO:0005975">
    <property type="term" value="P:carbohydrate metabolic process"/>
    <property type="evidence" value="ECO:0007669"/>
    <property type="project" value="InterPro"/>
</dbReference>
<dbReference type="EMBL" id="NGJS01000006">
    <property type="protein sequence ID" value="RST99080.1"/>
    <property type="molecule type" value="Genomic_DNA"/>
</dbReference>
<dbReference type="NCBIfam" id="TIGR01509">
    <property type="entry name" value="HAD-SF-IA-v3"/>
    <property type="match status" value="1"/>
</dbReference>
<keyword evidence="17" id="KW-1185">Reference proteome</keyword>
<comment type="subcellular location">
    <subcellularLocation>
        <location evidence="1">Cytoplasm</location>
    </subcellularLocation>
</comment>
<keyword evidence="4" id="KW-0597">Phosphoprotein</keyword>
<dbReference type="Gene3D" id="3.40.50.1000">
    <property type="entry name" value="HAD superfamily/HAD-like"/>
    <property type="match status" value="1"/>
</dbReference>
<dbReference type="InterPro" id="IPR023198">
    <property type="entry name" value="PGP-like_dom2"/>
</dbReference>
<evidence type="ECO:0000256" key="15">
    <source>
        <dbReference type="PIRSR" id="PIRSR610972-4"/>
    </source>
</evidence>
<feature type="binding site" evidence="14">
    <location>
        <position position="10"/>
    </location>
    <ligand>
        <name>Mg(2+)</name>
        <dbReference type="ChEBI" id="CHEBI:18420"/>
    </ligand>
</feature>
<evidence type="ECO:0000256" key="2">
    <source>
        <dbReference type="ARBA" id="ARBA00006171"/>
    </source>
</evidence>
<keyword evidence="6 14" id="KW-0460">Magnesium</keyword>
<feature type="binding site" evidence="13">
    <location>
        <position position="24"/>
    </location>
    <ligand>
        <name>substrate</name>
    </ligand>
</feature>
<evidence type="ECO:0000256" key="3">
    <source>
        <dbReference type="ARBA" id="ARBA00022490"/>
    </source>
</evidence>
<dbReference type="Gene3D" id="1.10.150.240">
    <property type="entry name" value="Putative phosphatase, domain 2"/>
    <property type="match status" value="1"/>
</dbReference>
<dbReference type="Pfam" id="PF00702">
    <property type="entry name" value="Hydrolase"/>
    <property type="match status" value="1"/>
</dbReference>
<evidence type="ECO:0000256" key="6">
    <source>
        <dbReference type="ARBA" id="ARBA00022842"/>
    </source>
</evidence>
<dbReference type="InterPro" id="IPR023214">
    <property type="entry name" value="HAD_sf"/>
</dbReference>
<feature type="site" description="Important for catalytic activity and assists the phosphoryl transfer reaction to Asp8 by balancing charge and orienting the reacting groups" evidence="15">
    <location>
        <position position="146"/>
    </location>
</feature>
<dbReference type="SFLD" id="SFLDS00003">
    <property type="entry name" value="Haloacid_Dehalogenase"/>
    <property type="match status" value="1"/>
</dbReference>
<evidence type="ECO:0000256" key="11">
    <source>
        <dbReference type="ARBA" id="ARBA00044991"/>
    </source>
</evidence>
<evidence type="ECO:0000256" key="10">
    <source>
        <dbReference type="ARBA" id="ARBA00044968"/>
    </source>
</evidence>
<evidence type="ECO:0000256" key="14">
    <source>
        <dbReference type="PIRSR" id="PIRSR610972-3"/>
    </source>
</evidence>
<dbReference type="InterPro" id="IPR036412">
    <property type="entry name" value="HAD-like_sf"/>
</dbReference>